<organism evidence="1 2">
    <name type="scientific">Lacipirellula parvula</name>
    <dbReference type="NCBI Taxonomy" id="2650471"/>
    <lineage>
        <taxon>Bacteria</taxon>
        <taxon>Pseudomonadati</taxon>
        <taxon>Planctomycetota</taxon>
        <taxon>Planctomycetia</taxon>
        <taxon>Pirellulales</taxon>
        <taxon>Lacipirellulaceae</taxon>
        <taxon>Lacipirellula</taxon>
    </lineage>
</organism>
<keyword evidence="2" id="KW-1185">Reference proteome</keyword>
<name>A0A5K7XDH9_9BACT</name>
<evidence type="ECO:0000313" key="2">
    <source>
        <dbReference type="Proteomes" id="UP000326837"/>
    </source>
</evidence>
<proteinExistence type="predicted"/>
<reference evidence="2" key="1">
    <citation type="submission" date="2019-10" db="EMBL/GenBank/DDBJ databases">
        <title>Lacipirellula parvula gen. nov., sp. nov., representing a lineage of planctomycetes widespread in freshwater anoxic habitats, and description of the family Lacipirellulaceae.</title>
        <authorList>
            <person name="Dedysh S.N."/>
            <person name="Kulichevskaya I.S."/>
            <person name="Beletsky A.V."/>
            <person name="Rakitin A.L."/>
            <person name="Mardanov A.V."/>
            <person name="Ivanova A.A."/>
            <person name="Saltykova V.X."/>
            <person name="Rijpstra W.I.C."/>
            <person name="Sinninghe Damste J.S."/>
            <person name="Ravin N.V."/>
        </authorList>
    </citation>
    <scope>NUCLEOTIDE SEQUENCE [LARGE SCALE GENOMIC DNA]</scope>
    <source>
        <strain evidence="2">PX69</strain>
    </source>
</reference>
<dbReference type="EMBL" id="AP021861">
    <property type="protein sequence ID" value="BBO34445.1"/>
    <property type="molecule type" value="Genomic_DNA"/>
</dbReference>
<dbReference type="Proteomes" id="UP000326837">
    <property type="component" value="Chromosome"/>
</dbReference>
<protein>
    <submittedName>
        <fullName evidence="1">Uncharacterized protein</fullName>
    </submittedName>
</protein>
<dbReference type="KEGG" id="lpav:PLANPX_4057"/>
<accession>A0A5K7XDH9</accession>
<dbReference type="AlphaFoldDB" id="A0A5K7XDH9"/>
<evidence type="ECO:0000313" key="1">
    <source>
        <dbReference type="EMBL" id="BBO34445.1"/>
    </source>
</evidence>
<gene>
    <name evidence="1" type="ORF">PLANPX_4057</name>
</gene>
<sequence length="195" mass="21965">MQPRSLPTPSAPDGNPGSASTYLHYIHGLDSELRELCLRWVQVCRFTRQLPAGWEFFAGRLASLGIDRLGLTNTRVLELLEAVAGSGVRIPETEWKLRVARPWFALIEPMGDAQLVLPMHWLEGLELHDTSESVWIGKRALERPLCPDPFAHLDEEGAGASRETRKIDWSAYQSHRYGWQRRDVAGSPDVTEAHS</sequence>